<dbReference type="Proteomes" id="UP000327030">
    <property type="component" value="Chromosome 1"/>
</dbReference>
<comment type="pathway">
    <text evidence="3 4">Cofactor biosynthesis; coenzyme A biosynthesis; CoA from (R)-pantothenate: step 2/5.</text>
</comment>
<dbReference type="GO" id="GO:0015941">
    <property type="term" value="P:pantothenate catabolic process"/>
    <property type="evidence" value="ECO:0007669"/>
    <property type="project" value="InterPro"/>
</dbReference>
<keyword evidence="1 3" id="KW-0210">Decarboxylase</keyword>
<dbReference type="GO" id="GO:0010181">
    <property type="term" value="F:FMN binding"/>
    <property type="evidence" value="ECO:0007669"/>
    <property type="project" value="UniProtKB-UniRule"/>
</dbReference>
<dbReference type="SUPFAM" id="SSF102645">
    <property type="entry name" value="CoaB-like"/>
    <property type="match status" value="1"/>
</dbReference>
<dbReference type="InterPro" id="IPR003382">
    <property type="entry name" value="Flavoprotein"/>
</dbReference>
<dbReference type="Pfam" id="PF04127">
    <property type="entry name" value="DFP"/>
    <property type="match status" value="1"/>
</dbReference>
<keyword evidence="3" id="KW-0511">Multifunctional enzyme</keyword>
<comment type="catalytic activity">
    <reaction evidence="3 4">
        <text>(R)-4'-phosphopantothenate + L-cysteine + CTP = N-[(R)-4-phosphopantothenoyl]-L-cysteine + CMP + diphosphate + H(+)</text>
        <dbReference type="Rhea" id="RHEA:19397"/>
        <dbReference type="ChEBI" id="CHEBI:10986"/>
        <dbReference type="ChEBI" id="CHEBI:15378"/>
        <dbReference type="ChEBI" id="CHEBI:33019"/>
        <dbReference type="ChEBI" id="CHEBI:35235"/>
        <dbReference type="ChEBI" id="CHEBI:37563"/>
        <dbReference type="ChEBI" id="CHEBI:59458"/>
        <dbReference type="ChEBI" id="CHEBI:60377"/>
        <dbReference type="EC" id="6.3.2.5"/>
    </reaction>
</comment>
<dbReference type="RefSeq" id="WP_151623469.1">
    <property type="nucleotide sequence ID" value="NZ_CP043028.1"/>
</dbReference>
<dbReference type="AlphaFoldDB" id="A0A5P6VRS5"/>
<dbReference type="Gene3D" id="3.40.50.10300">
    <property type="entry name" value="CoaB-like"/>
    <property type="match status" value="1"/>
</dbReference>
<dbReference type="EC" id="6.3.2.5" evidence="3"/>
<dbReference type="Gene3D" id="3.40.50.1950">
    <property type="entry name" value="Flavin prenyltransferase-like"/>
    <property type="match status" value="1"/>
</dbReference>
<dbReference type="PANTHER" id="PTHR14359:SF6">
    <property type="entry name" value="PHOSPHOPANTOTHENOYLCYSTEINE DECARBOXYLASE"/>
    <property type="match status" value="1"/>
</dbReference>
<evidence type="ECO:0000259" key="5">
    <source>
        <dbReference type="Pfam" id="PF02441"/>
    </source>
</evidence>
<dbReference type="NCBIfam" id="TIGR00521">
    <property type="entry name" value="coaBC_dfp"/>
    <property type="match status" value="1"/>
</dbReference>
<comment type="catalytic activity">
    <reaction evidence="3 4">
        <text>N-[(R)-4-phosphopantothenoyl]-L-cysteine + H(+) = (R)-4'-phosphopantetheine + CO2</text>
        <dbReference type="Rhea" id="RHEA:16793"/>
        <dbReference type="ChEBI" id="CHEBI:15378"/>
        <dbReference type="ChEBI" id="CHEBI:16526"/>
        <dbReference type="ChEBI" id="CHEBI:59458"/>
        <dbReference type="ChEBI" id="CHEBI:61723"/>
        <dbReference type="EC" id="4.1.1.36"/>
    </reaction>
</comment>
<feature type="region of interest" description="Phosphopantothenate--cysteine ligase" evidence="3">
    <location>
        <begin position="190"/>
        <end position="396"/>
    </location>
</feature>
<dbReference type="GO" id="GO:0004632">
    <property type="term" value="F:phosphopantothenate--cysteine ligase activity"/>
    <property type="evidence" value="ECO:0007669"/>
    <property type="project" value="UniProtKB-UniRule"/>
</dbReference>
<comment type="similarity">
    <text evidence="3 4">In the N-terminal section; belongs to the HFCD (homo-oligomeric flavin containing Cys decarboxylase) superfamily.</text>
</comment>
<dbReference type="InterPro" id="IPR005252">
    <property type="entry name" value="CoaBC"/>
</dbReference>
<dbReference type="UniPathway" id="UPA00241">
    <property type="reaction ID" value="UER00353"/>
</dbReference>
<evidence type="ECO:0000313" key="7">
    <source>
        <dbReference type="EMBL" id="QFJ55018.1"/>
    </source>
</evidence>
<organism evidence="7 8">
    <name type="scientific">Pseudobutyrivibrio xylanivorans</name>
    <dbReference type="NCBI Taxonomy" id="185007"/>
    <lineage>
        <taxon>Bacteria</taxon>
        <taxon>Bacillati</taxon>
        <taxon>Bacillota</taxon>
        <taxon>Clostridia</taxon>
        <taxon>Lachnospirales</taxon>
        <taxon>Lachnospiraceae</taxon>
        <taxon>Pseudobutyrivibrio</taxon>
    </lineage>
</organism>
<keyword evidence="3 4" id="KW-0436">Ligase</keyword>
<dbReference type="KEGG" id="pxv:FXF36_09160"/>
<evidence type="ECO:0000256" key="3">
    <source>
        <dbReference type="HAMAP-Rule" id="MF_02225"/>
    </source>
</evidence>
<gene>
    <name evidence="3 7" type="primary">coaBC</name>
    <name evidence="7" type="ORF">FXF36_09160</name>
</gene>
<keyword evidence="3" id="KW-0460">Magnesium</keyword>
<protein>
    <recommendedName>
        <fullName evidence="3">Coenzyme A biosynthesis bifunctional protein CoaBC</fullName>
    </recommendedName>
    <alternativeName>
        <fullName evidence="3">DNA/pantothenate metabolism flavoprotein</fullName>
    </alternativeName>
    <alternativeName>
        <fullName evidence="3">Phosphopantothenoylcysteine synthetase/decarboxylase</fullName>
        <shortName evidence="3">PPCS-PPCDC</shortName>
    </alternativeName>
    <domain>
        <recommendedName>
            <fullName evidence="3">Phosphopantothenoylcysteine decarboxylase</fullName>
            <shortName evidence="3">PPC decarboxylase</shortName>
            <shortName evidence="3">PPC-DC</shortName>
            <ecNumber evidence="3">4.1.1.36</ecNumber>
        </recommendedName>
        <alternativeName>
            <fullName evidence="3">CoaC</fullName>
        </alternativeName>
    </domain>
    <domain>
        <recommendedName>
            <fullName evidence="3">Phosphopantothenate--cysteine ligase</fullName>
            <ecNumber evidence="3">6.3.2.5</ecNumber>
        </recommendedName>
        <alternativeName>
            <fullName evidence="3">CoaB</fullName>
        </alternativeName>
        <alternativeName>
            <fullName evidence="3">Phosphopantothenoylcysteine synthetase</fullName>
            <shortName evidence="3">PPC synthetase</shortName>
            <shortName evidence="3">PPC-S</shortName>
        </alternativeName>
    </domain>
</protein>
<keyword evidence="3 4" id="KW-0285">Flavoprotein</keyword>
<evidence type="ECO:0000256" key="1">
    <source>
        <dbReference type="ARBA" id="ARBA00022793"/>
    </source>
</evidence>
<dbReference type="SUPFAM" id="SSF52507">
    <property type="entry name" value="Homo-oligomeric flavin-containing Cys decarboxylases, HFCD"/>
    <property type="match status" value="1"/>
</dbReference>
<dbReference type="EMBL" id="CP043028">
    <property type="protein sequence ID" value="QFJ55018.1"/>
    <property type="molecule type" value="Genomic_DNA"/>
</dbReference>
<feature type="binding site" evidence="3">
    <location>
        <position position="338"/>
    </location>
    <ligand>
        <name>CTP</name>
        <dbReference type="ChEBI" id="CHEBI:37563"/>
    </ligand>
</feature>
<feature type="binding site" evidence="3">
    <location>
        <position position="324"/>
    </location>
    <ligand>
        <name>CTP</name>
        <dbReference type="ChEBI" id="CHEBI:37563"/>
    </ligand>
</feature>
<evidence type="ECO:0000256" key="2">
    <source>
        <dbReference type="ARBA" id="ARBA00023239"/>
    </source>
</evidence>
<evidence type="ECO:0000313" key="8">
    <source>
        <dbReference type="Proteomes" id="UP000327030"/>
    </source>
</evidence>
<dbReference type="GO" id="GO:0071513">
    <property type="term" value="C:phosphopantothenoylcysteine decarboxylase complex"/>
    <property type="evidence" value="ECO:0007669"/>
    <property type="project" value="TreeGrafter"/>
</dbReference>
<dbReference type="OrthoDB" id="9802554at2"/>
<feature type="region of interest" description="Phosphopantothenoylcysteine decarboxylase" evidence="3">
    <location>
        <begin position="1"/>
        <end position="189"/>
    </location>
</feature>
<comment type="function">
    <text evidence="3">Catalyzes two sequential steps in the biosynthesis of coenzyme A. In the first step cysteine is conjugated to 4'-phosphopantothenate to form 4-phosphopantothenoylcysteine. In the second step the latter compound is decarboxylated to form 4'-phosphopantotheine.</text>
</comment>
<comment type="cofactor">
    <cofactor evidence="3">
        <name>FMN</name>
        <dbReference type="ChEBI" id="CHEBI:58210"/>
    </cofactor>
    <text evidence="3">Binds 1 FMN per subunit.</text>
</comment>
<comment type="similarity">
    <text evidence="3 4">In the C-terminal section; belongs to the PPC synthetase family.</text>
</comment>
<dbReference type="GO" id="GO:0004633">
    <property type="term" value="F:phosphopantothenoylcysteine decarboxylase activity"/>
    <property type="evidence" value="ECO:0007669"/>
    <property type="project" value="UniProtKB-UniRule"/>
</dbReference>
<dbReference type="InterPro" id="IPR007085">
    <property type="entry name" value="DNA/pantothenate-metab_flavo_C"/>
</dbReference>
<comment type="function">
    <text evidence="4">Catalyzes two steps in the biosynthesis of coenzyme A. In the first step cysteine is conjugated to 4'-phosphopantothenate to form 4-phosphopantothenoylcysteine, in the latter compound is decarboxylated to form 4'-phosphopantotheine.</text>
</comment>
<dbReference type="HAMAP" id="MF_02225">
    <property type="entry name" value="CoaBC"/>
    <property type="match status" value="1"/>
</dbReference>
<evidence type="ECO:0000256" key="4">
    <source>
        <dbReference type="RuleBase" id="RU364078"/>
    </source>
</evidence>
<sequence length="396" mass="42726">MLKGKCVVLGVTGSIAAYKIANLASALVKLGADVNVIMTKNATNFINPITFETLTSNKCLVDTFDRDFKFNVEHVALAKRADIFMVAPASANVIGKMAHGIADDMLTTTILAAKCKKLVSPAMNTNMFTNPIVQDNLEILKKYGFEIIEPACGYLACGDTGAGKMPEPEVLLQYILRELAHDHDMVGKKVLVTAGPTAEAIDPVRYITNHSTGKMGYAIARAAMERGAQVTLVSGPVAIQPPMFVDVVNVRSAAEMAEAVKSKARECDIIIKSAAVADYRPKTVAAEKIKKKDGEDSVIELEHTEDILSFLGANKREGQFICGFSMETENMLENSQAKLKKKNVDMIVANNLRTAGAGFGTDTNVVTLITAEGARELPIMSKDEVAQAILDEIIRK</sequence>
<dbReference type="GO" id="GO:0046872">
    <property type="term" value="F:metal ion binding"/>
    <property type="evidence" value="ECO:0007669"/>
    <property type="project" value="UniProtKB-KW"/>
</dbReference>
<comment type="pathway">
    <text evidence="3 4">Cofactor biosynthesis; coenzyme A biosynthesis; CoA from (R)-pantothenate: step 3/5.</text>
</comment>
<name>A0A5P6VRS5_PSEXY</name>
<dbReference type="PANTHER" id="PTHR14359">
    <property type="entry name" value="HOMO-OLIGOMERIC FLAVIN CONTAINING CYS DECARBOXYLASE FAMILY"/>
    <property type="match status" value="1"/>
</dbReference>
<feature type="active site" description="Proton donor" evidence="3">
    <location>
        <position position="157"/>
    </location>
</feature>
<accession>A0A5P6VRS5</accession>
<proteinExistence type="inferred from homology"/>
<feature type="binding site" evidence="3">
    <location>
        <position position="342"/>
    </location>
    <ligand>
        <name>CTP</name>
        <dbReference type="ChEBI" id="CHEBI:37563"/>
    </ligand>
</feature>
<keyword evidence="2 3" id="KW-0456">Lyase</keyword>
<feature type="domain" description="Flavoprotein" evidence="5">
    <location>
        <begin position="7"/>
        <end position="177"/>
    </location>
</feature>
<keyword evidence="3 4" id="KW-0288">FMN</keyword>
<comment type="caution">
    <text evidence="3">Lacks conserved residue(s) required for the propagation of feature annotation.</text>
</comment>
<feature type="domain" description="DNA/pantothenate metabolism flavoprotein C-terminal" evidence="6">
    <location>
        <begin position="186"/>
        <end position="394"/>
    </location>
</feature>
<evidence type="ECO:0000259" key="6">
    <source>
        <dbReference type="Pfam" id="PF04127"/>
    </source>
</evidence>
<comment type="cofactor">
    <cofactor evidence="3">
        <name>Mg(2+)</name>
        <dbReference type="ChEBI" id="CHEBI:18420"/>
    </cofactor>
</comment>
<feature type="binding site" evidence="3">
    <location>
        <position position="288"/>
    </location>
    <ligand>
        <name>CTP</name>
        <dbReference type="ChEBI" id="CHEBI:37563"/>
    </ligand>
</feature>
<keyword evidence="3" id="KW-0479">Metal-binding</keyword>
<dbReference type="InterPro" id="IPR036551">
    <property type="entry name" value="Flavin_trans-like"/>
</dbReference>
<dbReference type="Pfam" id="PF02441">
    <property type="entry name" value="Flavoprotein"/>
    <property type="match status" value="1"/>
</dbReference>
<feature type="binding site" evidence="3">
    <location>
        <position position="278"/>
    </location>
    <ligand>
        <name>CTP</name>
        <dbReference type="ChEBI" id="CHEBI:37563"/>
    </ligand>
</feature>
<dbReference type="GO" id="GO:0015937">
    <property type="term" value="P:coenzyme A biosynthetic process"/>
    <property type="evidence" value="ECO:0007669"/>
    <property type="project" value="UniProtKB-UniRule"/>
</dbReference>
<reference evidence="8" key="1">
    <citation type="submission" date="2019-08" db="EMBL/GenBank/DDBJ databases">
        <title>Complete Genome Sequence of the Polysaccharide-Degrading Rumen Bacterium Pseudobutyrivibrio xylanivorans MA3014.</title>
        <authorList>
            <person name="Palevich N."/>
            <person name="Maclean P.H."/>
            <person name="Kelly W.J."/>
            <person name="Leahy S.C."/>
            <person name="Rakonjac J."/>
            <person name="Attwood G.T."/>
        </authorList>
    </citation>
    <scope>NUCLEOTIDE SEQUENCE [LARGE SCALE GENOMIC DNA]</scope>
    <source>
        <strain evidence="8">MA3014</strain>
    </source>
</reference>
<dbReference type="EC" id="4.1.1.36" evidence="3"/>
<dbReference type="InterPro" id="IPR035929">
    <property type="entry name" value="CoaB-like_sf"/>
</dbReference>